<dbReference type="GO" id="GO:0016020">
    <property type="term" value="C:membrane"/>
    <property type="evidence" value="ECO:0007669"/>
    <property type="project" value="UniProtKB-SubCell"/>
</dbReference>
<dbReference type="InterPro" id="IPR038770">
    <property type="entry name" value="Na+/solute_symporter_sf"/>
</dbReference>
<dbReference type="Pfam" id="PF01758">
    <property type="entry name" value="SBF"/>
    <property type="match status" value="1"/>
</dbReference>
<feature type="transmembrane region" description="Helical" evidence="7">
    <location>
        <begin position="269"/>
        <end position="291"/>
    </location>
</feature>
<keyword evidence="4" id="KW-0769">Symport</keyword>
<reference evidence="9" key="1">
    <citation type="submission" date="2015-12" db="EMBL/GenBank/DDBJ databases">
        <title>De novo transcriptome assembly of four potential Pierce s Disease insect vectors from Arizona vineyards.</title>
        <authorList>
            <person name="Tassone E.E."/>
        </authorList>
    </citation>
    <scope>NUCLEOTIDE SEQUENCE</scope>
</reference>
<name>A0A1B6CY20_9HEMI</name>
<dbReference type="PANTHER" id="PTHR10361">
    <property type="entry name" value="SODIUM-BILE ACID COTRANSPORTER"/>
    <property type="match status" value="1"/>
</dbReference>
<feature type="transmembrane region" description="Helical" evidence="7">
    <location>
        <begin position="235"/>
        <end position="257"/>
    </location>
</feature>
<dbReference type="Gene3D" id="1.20.1530.20">
    <property type="match status" value="1"/>
</dbReference>
<dbReference type="AlphaFoldDB" id="A0A1B6CY20"/>
<dbReference type="InterPro" id="IPR002657">
    <property type="entry name" value="BilAc:Na_symport/Acr3"/>
</dbReference>
<keyword evidence="3 7" id="KW-0812">Transmembrane</keyword>
<feature type="transmembrane region" description="Helical" evidence="7">
    <location>
        <begin position="136"/>
        <end position="156"/>
    </location>
</feature>
<organism evidence="9">
    <name type="scientific">Clastoptera arizonana</name>
    <name type="common">Arizona spittle bug</name>
    <dbReference type="NCBI Taxonomy" id="38151"/>
    <lineage>
        <taxon>Eukaryota</taxon>
        <taxon>Metazoa</taxon>
        <taxon>Ecdysozoa</taxon>
        <taxon>Arthropoda</taxon>
        <taxon>Hexapoda</taxon>
        <taxon>Insecta</taxon>
        <taxon>Pterygota</taxon>
        <taxon>Neoptera</taxon>
        <taxon>Paraneoptera</taxon>
        <taxon>Hemiptera</taxon>
        <taxon>Auchenorrhyncha</taxon>
        <taxon>Cercopoidea</taxon>
        <taxon>Clastopteridae</taxon>
        <taxon>Clastoptera</taxon>
    </lineage>
</organism>
<dbReference type="GO" id="GO:0015293">
    <property type="term" value="F:symporter activity"/>
    <property type="evidence" value="ECO:0007669"/>
    <property type="project" value="UniProtKB-KW"/>
</dbReference>
<comment type="subcellular location">
    <subcellularLocation>
        <location evidence="1">Membrane</location>
        <topology evidence="1">Multi-pass membrane protein</topology>
    </subcellularLocation>
</comment>
<accession>A0A1B6CY20</accession>
<evidence type="ECO:0000256" key="3">
    <source>
        <dbReference type="ARBA" id="ARBA00022692"/>
    </source>
</evidence>
<gene>
    <name evidence="9" type="ORF">g.43652</name>
</gene>
<keyword evidence="8" id="KW-0732">Signal</keyword>
<evidence type="ECO:0000256" key="7">
    <source>
        <dbReference type="SAM" id="Phobius"/>
    </source>
</evidence>
<protein>
    <submittedName>
        <fullName evidence="9">Uncharacterized protein</fullName>
    </submittedName>
</protein>
<feature type="transmembrane region" description="Helical" evidence="7">
    <location>
        <begin position="303"/>
        <end position="323"/>
    </location>
</feature>
<evidence type="ECO:0000256" key="6">
    <source>
        <dbReference type="ARBA" id="ARBA00023136"/>
    </source>
</evidence>
<feature type="transmembrane region" description="Helical" evidence="7">
    <location>
        <begin position="393"/>
        <end position="412"/>
    </location>
</feature>
<evidence type="ECO:0000256" key="8">
    <source>
        <dbReference type="SAM" id="SignalP"/>
    </source>
</evidence>
<dbReference type="EMBL" id="GEDC01018929">
    <property type="protein sequence ID" value="JAS18369.1"/>
    <property type="molecule type" value="Transcribed_RNA"/>
</dbReference>
<feature type="transmembrane region" description="Helical" evidence="7">
    <location>
        <begin position="168"/>
        <end position="190"/>
    </location>
</feature>
<feature type="chain" id="PRO_5008580772" evidence="8">
    <location>
        <begin position="19"/>
        <end position="431"/>
    </location>
</feature>
<feature type="transmembrane region" description="Helical" evidence="7">
    <location>
        <begin position="329"/>
        <end position="349"/>
    </location>
</feature>
<proteinExistence type="inferred from homology"/>
<feature type="transmembrane region" description="Helical" evidence="7">
    <location>
        <begin position="361"/>
        <end position="381"/>
    </location>
</feature>
<feature type="signal peptide" evidence="8">
    <location>
        <begin position="1"/>
        <end position="18"/>
    </location>
</feature>
<feature type="transmembrane region" description="Helical" evidence="7">
    <location>
        <begin position="202"/>
        <end position="223"/>
    </location>
</feature>
<dbReference type="InterPro" id="IPR004710">
    <property type="entry name" value="Bilac:Na_transpt"/>
</dbReference>
<keyword evidence="4" id="KW-0813">Transport</keyword>
<sequence length="431" mass="47741">MLILGLIFFQTWIITSRADSGDLVVEFSPKQLLELKMYNTQTINFTIFDLTAEEINSDYVYFFSQNMGVASVNPEYVKLSTQEIKNNTLTSSFNVTANFIGYDEIKLVLKDQNTAKRYSKAVNVTVVRTKRLIDTIFIICVITLMSIVFINFGCALDFEVIRNTLRRPIGPGVGCVTQFIFMPLISFALGQLLFSNSVAMQLGFFFTGISPGGGASNVWTIVLQGNMNLSLTMTTISTLAAFIMMPLWAFTLGQVIFHGGSLVIPYSKILQSAVSLLIPLSIGFAVQKFYPKISRIMVRILKPLSAVVIIFIVVFATVTNFYLFKLFTWQIVLAGLGLPFFGYLFGAILAKSFNLSIEDIIAISVETGVQNTGIAIFMLQFSLGQPEADLTTVAPVAVAAMTPLPLLCMCAIQKLCTPKQPILRNGEYRYQ</sequence>
<evidence type="ECO:0000313" key="9">
    <source>
        <dbReference type="EMBL" id="JAS18369.1"/>
    </source>
</evidence>
<evidence type="ECO:0000256" key="4">
    <source>
        <dbReference type="ARBA" id="ARBA00022847"/>
    </source>
</evidence>
<dbReference type="PANTHER" id="PTHR10361:SF28">
    <property type="entry name" value="P3 PROTEIN-RELATED"/>
    <property type="match status" value="1"/>
</dbReference>
<comment type="similarity">
    <text evidence="2">Belongs to the bile acid:sodium symporter (BASS) (TC 2.A.28) family.</text>
</comment>
<evidence type="ECO:0000256" key="1">
    <source>
        <dbReference type="ARBA" id="ARBA00004141"/>
    </source>
</evidence>
<evidence type="ECO:0000256" key="2">
    <source>
        <dbReference type="ARBA" id="ARBA00006528"/>
    </source>
</evidence>
<evidence type="ECO:0000256" key="5">
    <source>
        <dbReference type="ARBA" id="ARBA00022989"/>
    </source>
</evidence>
<keyword evidence="6 7" id="KW-0472">Membrane</keyword>
<keyword evidence="5 7" id="KW-1133">Transmembrane helix</keyword>